<evidence type="ECO:0000256" key="7">
    <source>
        <dbReference type="SAM" id="Phobius"/>
    </source>
</evidence>
<dbReference type="GO" id="GO:0009247">
    <property type="term" value="P:glycolipid biosynthetic process"/>
    <property type="evidence" value="ECO:0007669"/>
    <property type="project" value="UniProtKB-ARBA"/>
</dbReference>
<gene>
    <name evidence="8" type="ORF">J3U88_19420</name>
</gene>
<proteinExistence type="predicted"/>
<keyword evidence="6" id="KW-0012">Acyltransferase</keyword>
<organism evidence="8 9">
    <name type="scientific">Acanthopleuribacter pedis</name>
    <dbReference type="NCBI Taxonomy" id="442870"/>
    <lineage>
        <taxon>Bacteria</taxon>
        <taxon>Pseudomonadati</taxon>
        <taxon>Acidobacteriota</taxon>
        <taxon>Holophagae</taxon>
        <taxon>Acanthopleuribacterales</taxon>
        <taxon>Acanthopleuribacteraceae</taxon>
        <taxon>Acanthopleuribacter</taxon>
    </lineage>
</organism>
<sequence>MSEATAADWSRQEERGSAFWVRTGFRVLNLIGYPAAAVLLVAVMAYFFATGRRSRRASLEYLRHLHQYGRATGCADLPRPTLWNSFRHHLAFGFNVLDRMYFWQDRIHRFHFTWEGREHLFQARERGTGVLLVGAHIGSFDAARALSQDKALPLNVVMYRGHAQKLNAVLNARGPGADINVIELDEHDVDTVFDLESRLARGEIVAVLADRVPPFSKPRTSRVPFLGVPADLPQNVWILAGLLKCPVFFSGAVRTGWRRYHVFVAPMTDRVALPRKQRDEALTGMIEAFAGRMERLCFQYPFQWFNFFSYWSQSK</sequence>
<evidence type="ECO:0000313" key="8">
    <source>
        <dbReference type="EMBL" id="MBO1320657.1"/>
    </source>
</evidence>
<dbReference type="RefSeq" id="WP_207860610.1">
    <property type="nucleotide sequence ID" value="NZ_JAFREP010000018.1"/>
</dbReference>
<keyword evidence="2" id="KW-1003">Cell membrane</keyword>
<name>A0A8J7U4H6_9BACT</name>
<keyword evidence="7" id="KW-0812">Transmembrane</keyword>
<evidence type="ECO:0000256" key="2">
    <source>
        <dbReference type="ARBA" id="ARBA00022475"/>
    </source>
</evidence>
<dbReference type="InterPro" id="IPR004960">
    <property type="entry name" value="LipA_acyltrans"/>
</dbReference>
<dbReference type="Proteomes" id="UP000664417">
    <property type="component" value="Unassembled WGS sequence"/>
</dbReference>
<keyword evidence="4" id="KW-0808">Transferase</keyword>
<accession>A0A8J7U4H6</accession>
<reference evidence="8" key="1">
    <citation type="submission" date="2021-03" db="EMBL/GenBank/DDBJ databases">
        <authorList>
            <person name="Wang G."/>
        </authorList>
    </citation>
    <scope>NUCLEOTIDE SEQUENCE</scope>
    <source>
        <strain evidence="8">KCTC 12899</strain>
    </source>
</reference>
<evidence type="ECO:0000256" key="6">
    <source>
        <dbReference type="ARBA" id="ARBA00023315"/>
    </source>
</evidence>
<dbReference type="PANTHER" id="PTHR30606">
    <property type="entry name" value="LIPID A BIOSYNTHESIS LAUROYL ACYLTRANSFERASE"/>
    <property type="match status" value="1"/>
</dbReference>
<dbReference type="EMBL" id="JAFREP010000018">
    <property type="protein sequence ID" value="MBO1320657.1"/>
    <property type="molecule type" value="Genomic_DNA"/>
</dbReference>
<evidence type="ECO:0000256" key="3">
    <source>
        <dbReference type="ARBA" id="ARBA00022519"/>
    </source>
</evidence>
<protein>
    <recommendedName>
        <fullName evidence="10">Acyltransferase</fullName>
    </recommendedName>
</protein>
<evidence type="ECO:0000256" key="1">
    <source>
        <dbReference type="ARBA" id="ARBA00004533"/>
    </source>
</evidence>
<keyword evidence="7" id="KW-1133">Transmembrane helix</keyword>
<comment type="subcellular location">
    <subcellularLocation>
        <location evidence="1">Cell inner membrane</location>
    </subcellularLocation>
</comment>
<feature type="transmembrane region" description="Helical" evidence="7">
    <location>
        <begin position="30"/>
        <end position="49"/>
    </location>
</feature>
<evidence type="ECO:0008006" key="10">
    <source>
        <dbReference type="Google" id="ProtNLM"/>
    </source>
</evidence>
<evidence type="ECO:0000256" key="5">
    <source>
        <dbReference type="ARBA" id="ARBA00023136"/>
    </source>
</evidence>
<keyword evidence="9" id="KW-1185">Reference proteome</keyword>
<keyword evidence="5 7" id="KW-0472">Membrane</keyword>
<dbReference type="GO" id="GO:0005886">
    <property type="term" value="C:plasma membrane"/>
    <property type="evidence" value="ECO:0007669"/>
    <property type="project" value="UniProtKB-SubCell"/>
</dbReference>
<comment type="caution">
    <text evidence="8">The sequence shown here is derived from an EMBL/GenBank/DDBJ whole genome shotgun (WGS) entry which is preliminary data.</text>
</comment>
<evidence type="ECO:0000256" key="4">
    <source>
        <dbReference type="ARBA" id="ARBA00022679"/>
    </source>
</evidence>
<dbReference type="AlphaFoldDB" id="A0A8J7U4H6"/>
<dbReference type="CDD" id="cd07984">
    <property type="entry name" value="LPLAT_LABLAT-like"/>
    <property type="match status" value="1"/>
</dbReference>
<evidence type="ECO:0000313" key="9">
    <source>
        <dbReference type="Proteomes" id="UP000664417"/>
    </source>
</evidence>
<dbReference type="Pfam" id="PF03279">
    <property type="entry name" value="Lip_A_acyltrans"/>
    <property type="match status" value="1"/>
</dbReference>
<dbReference type="PANTHER" id="PTHR30606:SF9">
    <property type="entry name" value="LIPID A BIOSYNTHESIS LAUROYLTRANSFERASE"/>
    <property type="match status" value="1"/>
</dbReference>
<dbReference type="GO" id="GO:0016746">
    <property type="term" value="F:acyltransferase activity"/>
    <property type="evidence" value="ECO:0007669"/>
    <property type="project" value="UniProtKB-KW"/>
</dbReference>
<keyword evidence="3" id="KW-0997">Cell inner membrane</keyword>